<dbReference type="CDD" id="cd12148">
    <property type="entry name" value="fungal_TF_MHR"/>
    <property type="match status" value="1"/>
</dbReference>
<dbReference type="SUPFAM" id="SSF57701">
    <property type="entry name" value="Zn2/Cys6 DNA-binding domain"/>
    <property type="match status" value="1"/>
</dbReference>
<dbReference type="PANTHER" id="PTHR47338">
    <property type="entry name" value="ZN(II)2CYS6 TRANSCRIPTION FACTOR (EUROFUNG)-RELATED"/>
    <property type="match status" value="1"/>
</dbReference>
<feature type="domain" description="Zn(2)-C6 fungal-type" evidence="7">
    <location>
        <begin position="8"/>
        <end position="38"/>
    </location>
</feature>
<dbReference type="GO" id="GO:0003677">
    <property type="term" value="F:DNA binding"/>
    <property type="evidence" value="ECO:0007669"/>
    <property type="project" value="InterPro"/>
</dbReference>
<dbReference type="OrthoDB" id="3862662at2759"/>
<evidence type="ECO:0000313" key="9">
    <source>
        <dbReference type="Proteomes" id="UP000813444"/>
    </source>
</evidence>
<dbReference type="GO" id="GO:0008270">
    <property type="term" value="F:zinc ion binding"/>
    <property type="evidence" value="ECO:0007669"/>
    <property type="project" value="InterPro"/>
</dbReference>
<dbReference type="Proteomes" id="UP000813444">
    <property type="component" value="Unassembled WGS sequence"/>
</dbReference>
<feature type="compositionally biased region" description="Polar residues" evidence="6">
    <location>
        <begin position="70"/>
        <end position="88"/>
    </location>
</feature>
<dbReference type="SMART" id="SM00906">
    <property type="entry name" value="Fungal_trans"/>
    <property type="match status" value="1"/>
</dbReference>
<gene>
    <name evidence="8" type="ORF">B0I35DRAFT_446366</name>
</gene>
<keyword evidence="5" id="KW-0539">Nucleus</keyword>
<evidence type="ECO:0000256" key="4">
    <source>
        <dbReference type="ARBA" id="ARBA00023163"/>
    </source>
</evidence>
<organism evidence="8 9">
    <name type="scientific">Stachybotrys elegans</name>
    <dbReference type="NCBI Taxonomy" id="80388"/>
    <lineage>
        <taxon>Eukaryota</taxon>
        <taxon>Fungi</taxon>
        <taxon>Dikarya</taxon>
        <taxon>Ascomycota</taxon>
        <taxon>Pezizomycotina</taxon>
        <taxon>Sordariomycetes</taxon>
        <taxon>Hypocreomycetidae</taxon>
        <taxon>Hypocreales</taxon>
        <taxon>Stachybotryaceae</taxon>
        <taxon>Stachybotrys</taxon>
    </lineage>
</organism>
<evidence type="ECO:0000256" key="6">
    <source>
        <dbReference type="SAM" id="MobiDB-lite"/>
    </source>
</evidence>
<dbReference type="GO" id="GO:0005634">
    <property type="term" value="C:nucleus"/>
    <property type="evidence" value="ECO:0007669"/>
    <property type="project" value="UniProtKB-SubCell"/>
</dbReference>
<feature type="region of interest" description="Disordered" evidence="6">
    <location>
        <begin position="66"/>
        <end position="88"/>
    </location>
</feature>
<dbReference type="Pfam" id="PF00172">
    <property type="entry name" value="Zn_clus"/>
    <property type="match status" value="1"/>
</dbReference>
<dbReference type="PROSITE" id="PS00463">
    <property type="entry name" value="ZN2_CY6_FUNGAL_1"/>
    <property type="match status" value="1"/>
</dbReference>
<evidence type="ECO:0000256" key="1">
    <source>
        <dbReference type="ARBA" id="ARBA00004123"/>
    </source>
</evidence>
<dbReference type="CDD" id="cd00067">
    <property type="entry name" value="GAL4"/>
    <property type="match status" value="1"/>
</dbReference>
<dbReference type="Pfam" id="PF04082">
    <property type="entry name" value="Fungal_trans"/>
    <property type="match status" value="1"/>
</dbReference>
<dbReference type="AlphaFoldDB" id="A0A8K0WJP4"/>
<dbReference type="InterPro" id="IPR050815">
    <property type="entry name" value="TF_fung"/>
</dbReference>
<sequence length="588" mass="64609">MASRSDQACMSCKRRKRRCDKGLPECGLCQRAGRLCEYGSTTDLQPTSSDWNFLRARLAELENRLEGSPRASQQYLPPTSTPASNSALTSSIIPSESVDAHITGPSNVTPSFPSGITSAYSAVEDSSPNSRAQFPASMFLDIDYYIWSHVRLPAPRGIIPTSVLALLSQGNAVLEVSRDYFDTIHAWLPMVSKKRMDMGFPVHNAGPDLAMLFLGMKLVTAPAPANSVTDFGMYQTAKDFLAHLERNGTVSLLCLQAMVLVALYEYGHAIYPAAWMTIGSCSRYSDALGLNPGDYPILGQATTWTEAEERRRVWWSIHILDKLVSMGSRRRCLVLDPQPEGRLPVDDEAWDCGDVRRAVGYSTHTPCQVEQSGFARLCQASIYLGRAIGYARENSTTSTSRIAEIVSLTHELTGFAAVVDNERTCSLKSPFALLAPQCITRSALFVLLDRFACPEKIGSEPGYIDSPGAKTQEELELQRQSVQAIELASEQLHALGTKMLGMLQAEGDTAQAYSLGHVSPFIMDSIYVGSATFQWLHGENGMEVYRKTAADFNVLLDILSPRWRLGSVYREMLMMHDASARVAASVAE</sequence>
<dbReference type="InterPro" id="IPR007219">
    <property type="entry name" value="XnlR_reg_dom"/>
</dbReference>
<dbReference type="InterPro" id="IPR001138">
    <property type="entry name" value="Zn2Cys6_DnaBD"/>
</dbReference>
<keyword evidence="4" id="KW-0804">Transcription</keyword>
<dbReference type="SMART" id="SM00066">
    <property type="entry name" value="GAL4"/>
    <property type="match status" value="1"/>
</dbReference>
<dbReference type="GO" id="GO:0000981">
    <property type="term" value="F:DNA-binding transcription factor activity, RNA polymerase II-specific"/>
    <property type="evidence" value="ECO:0007669"/>
    <property type="project" value="InterPro"/>
</dbReference>
<evidence type="ECO:0000313" key="8">
    <source>
        <dbReference type="EMBL" id="KAH7303653.1"/>
    </source>
</evidence>
<accession>A0A8K0WJP4</accession>
<reference evidence="8" key="1">
    <citation type="journal article" date="2021" name="Nat. Commun.">
        <title>Genetic determinants of endophytism in the Arabidopsis root mycobiome.</title>
        <authorList>
            <person name="Mesny F."/>
            <person name="Miyauchi S."/>
            <person name="Thiergart T."/>
            <person name="Pickel B."/>
            <person name="Atanasova L."/>
            <person name="Karlsson M."/>
            <person name="Huettel B."/>
            <person name="Barry K.W."/>
            <person name="Haridas S."/>
            <person name="Chen C."/>
            <person name="Bauer D."/>
            <person name="Andreopoulos W."/>
            <person name="Pangilinan J."/>
            <person name="LaButti K."/>
            <person name="Riley R."/>
            <person name="Lipzen A."/>
            <person name="Clum A."/>
            <person name="Drula E."/>
            <person name="Henrissat B."/>
            <person name="Kohler A."/>
            <person name="Grigoriev I.V."/>
            <person name="Martin F.M."/>
            <person name="Hacquard S."/>
        </authorList>
    </citation>
    <scope>NUCLEOTIDE SEQUENCE</scope>
    <source>
        <strain evidence="8">MPI-CAGE-CH-0235</strain>
    </source>
</reference>
<dbReference type="PROSITE" id="PS50048">
    <property type="entry name" value="ZN2_CY6_FUNGAL_2"/>
    <property type="match status" value="1"/>
</dbReference>
<comment type="subcellular location">
    <subcellularLocation>
        <location evidence="1">Nucleus</location>
    </subcellularLocation>
</comment>
<dbReference type="GO" id="GO:0006351">
    <property type="term" value="P:DNA-templated transcription"/>
    <property type="evidence" value="ECO:0007669"/>
    <property type="project" value="InterPro"/>
</dbReference>
<dbReference type="InterPro" id="IPR036864">
    <property type="entry name" value="Zn2-C6_fun-type_DNA-bd_sf"/>
</dbReference>
<keyword evidence="9" id="KW-1185">Reference proteome</keyword>
<keyword evidence="2" id="KW-0479">Metal-binding</keyword>
<dbReference type="PANTHER" id="PTHR47338:SF20">
    <property type="entry name" value="ZN(II)2CYS6 TRANSCRIPTION FACTOR (EUROFUNG)"/>
    <property type="match status" value="1"/>
</dbReference>
<comment type="caution">
    <text evidence="8">The sequence shown here is derived from an EMBL/GenBank/DDBJ whole genome shotgun (WGS) entry which is preliminary data.</text>
</comment>
<dbReference type="EMBL" id="JAGPNK010000030">
    <property type="protein sequence ID" value="KAH7303653.1"/>
    <property type="molecule type" value="Genomic_DNA"/>
</dbReference>
<dbReference type="Gene3D" id="4.10.240.10">
    <property type="entry name" value="Zn(2)-C6 fungal-type DNA-binding domain"/>
    <property type="match status" value="1"/>
</dbReference>
<evidence type="ECO:0000259" key="7">
    <source>
        <dbReference type="PROSITE" id="PS50048"/>
    </source>
</evidence>
<protein>
    <recommendedName>
        <fullName evidence="7">Zn(2)-C6 fungal-type domain-containing protein</fullName>
    </recommendedName>
</protein>
<keyword evidence="3" id="KW-0805">Transcription regulation</keyword>
<evidence type="ECO:0000256" key="5">
    <source>
        <dbReference type="ARBA" id="ARBA00023242"/>
    </source>
</evidence>
<evidence type="ECO:0000256" key="3">
    <source>
        <dbReference type="ARBA" id="ARBA00023015"/>
    </source>
</evidence>
<proteinExistence type="predicted"/>
<evidence type="ECO:0000256" key="2">
    <source>
        <dbReference type="ARBA" id="ARBA00022723"/>
    </source>
</evidence>
<name>A0A8K0WJP4_9HYPO</name>